<evidence type="ECO:0000259" key="5">
    <source>
        <dbReference type="Pfam" id="PF01368"/>
    </source>
</evidence>
<dbReference type="Pfam" id="PF17768">
    <property type="entry name" value="RecJ_OB"/>
    <property type="match status" value="1"/>
</dbReference>
<comment type="similarity">
    <text evidence="1">Belongs to the RecJ family.</text>
</comment>
<keyword evidence="3" id="KW-0378">Hydrolase</keyword>
<comment type="caution">
    <text evidence="7">The sequence shown here is derived from an EMBL/GenBank/DDBJ whole genome shotgun (WGS) entry which is preliminary data.</text>
</comment>
<keyword evidence="8" id="KW-1185">Reference proteome</keyword>
<dbReference type="AlphaFoldDB" id="A0A2A2IF87"/>
<proteinExistence type="inferred from homology"/>
<dbReference type="InterPro" id="IPR001667">
    <property type="entry name" value="DDH_dom"/>
</dbReference>
<keyword evidence="4" id="KW-0269">Exonuclease</keyword>
<dbReference type="Gene3D" id="2.40.50.460">
    <property type="match status" value="1"/>
</dbReference>
<evidence type="ECO:0000313" key="7">
    <source>
        <dbReference type="EMBL" id="PAV30317.1"/>
    </source>
</evidence>
<name>A0A2A2IF87_9BACI</name>
<dbReference type="SUPFAM" id="SSF64182">
    <property type="entry name" value="DHH phosphoesterases"/>
    <property type="match status" value="1"/>
</dbReference>
<evidence type="ECO:0000256" key="3">
    <source>
        <dbReference type="ARBA" id="ARBA00022801"/>
    </source>
</evidence>
<evidence type="ECO:0000259" key="6">
    <source>
        <dbReference type="Pfam" id="PF17768"/>
    </source>
</evidence>
<dbReference type="EMBL" id="NPOA01000004">
    <property type="protein sequence ID" value="PAV30317.1"/>
    <property type="molecule type" value="Genomic_DNA"/>
</dbReference>
<organism evidence="7 8">
    <name type="scientific">Virgibacillus profundi</name>
    <dbReference type="NCBI Taxonomy" id="2024555"/>
    <lineage>
        <taxon>Bacteria</taxon>
        <taxon>Bacillati</taxon>
        <taxon>Bacillota</taxon>
        <taxon>Bacilli</taxon>
        <taxon>Bacillales</taxon>
        <taxon>Bacillaceae</taxon>
        <taxon>Virgibacillus</taxon>
    </lineage>
</organism>
<evidence type="ECO:0000256" key="4">
    <source>
        <dbReference type="ARBA" id="ARBA00022839"/>
    </source>
</evidence>
<reference evidence="7 8" key="1">
    <citation type="submission" date="2017-08" db="EMBL/GenBank/DDBJ databases">
        <title>Virgibacillus indicus sp. nov. and Virgibacillus profoundi sp. nov, two moderately halophilic bacteria isolated from marine sediment by using the Microfluidic Streak Plate.</title>
        <authorList>
            <person name="Xu B."/>
            <person name="Hu B."/>
            <person name="Wang J."/>
            <person name="Zhu Y."/>
            <person name="Huang L."/>
            <person name="Du W."/>
            <person name="Huang Y."/>
        </authorList>
    </citation>
    <scope>NUCLEOTIDE SEQUENCE [LARGE SCALE GENOMIC DNA]</scope>
    <source>
        <strain evidence="7 8">IO3-P3-H5</strain>
    </source>
</reference>
<dbReference type="OrthoDB" id="9809852at2"/>
<keyword evidence="2" id="KW-0540">Nuclease</keyword>
<evidence type="ECO:0000313" key="8">
    <source>
        <dbReference type="Proteomes" id="UP000218887"/>
    </source>
</evidence>
<dbReference type="Gene3D" id="3.90.1640.30">
    <property type="match status" value="1"/>
</dbReference>
<sequence>MLINYLHKIKPSINIQYRQQDGKEHGINANHVPSGVDLVLLPDSGSADFAEHKKLRERGIDIIVLDHHEVENNQESKHAIVVNNQLSPKFDNNSFSGAGVTFKFLEALDDRLEVDYANTYLDLLALGIIGDSMLVSEKENRYYITKGLKRIKNPLVKEILKSQEYSTGGVVDITSISFFINPLFNAVVRSGSKEEKNQVFEALLGDGTEEVYYERGKKYEPLTTNTVRMMKRVRVRQNKLRDKGVEAIEEKIAEKNLLNNKILTVEVTNVLDPNLSGLVANRLAQSYKRPTLLVRWDDDNATLSGSARGYENGYIKDLKGYLDSMNQFIYLRGHPNAHGVKIIPNNLIEVNNMINKDLKNIELDTGSYDVDFEIDMKHLTKGFITTLNDYSDLWGKGVESPLLMIHSINVNKTAVLLQGKSKNVLKFAVNGIEFIKFGSSEEEYKSIVDVEEKKSRQVSINVIGKASMNTFRGQKTPQIMIEDFEVEEAEDKLLF</sequence>
<dbReference type="PANTHER" id="PTHR30255">
    <property type="entry name" value="SINGLE-STRANDED-DNA-SPECIFIC EXONUCLEASE RECJ"/>
    <property type="match status" value="1"/>
</dbReference>
<evidence type="ECO:0000256" key="2">
    <source>
        <dbReference type="ARBA" id="ARBA00022722"/>
    </source>
</evidence>
<accession>A0A2A2IF87</accession>
<dbReference type="Proteomes" id="UP000218887">
    <property type="component" value="Unassembled WGS sequence"/>
</dbReference>
<feature type="domain" description="DDH" evidence="5">
    <location>
        <begin position="3"/>
        <end position="128"/>
    </location>
</feature>
<dbReference type="InterPro" id="IPR051673">
    <property type="entry name" value="SSDNA_exonuclease_RecJ"/>
</dbReference>
<dbReference type="Pfam" id="PF01368">
    <property type="entry name" value="DHH"/>
    <property type="match status" value="1"/>
</dbReference>
<evidence type="ECO:0000256" key="1">
    <source>
        <dbReference type="ARBA" id="ARBA00005915"/>
    </source>
</evidence>
<dbReference type="GO" id="GO:0004527">
    <property type="term" value="F:exonuclease activity"/>
    <property type="evidence" value="ECO:0007669"/>
    <property type="project" value="UniProtKB-KW"/>
</dbReference>
<gene>
    <name evidence="7" type="ORF">CIL05_07555</name>
</gene>
<feature type="domain" description="RecJ OB" evidence="6">
    <location>
        <begin position="370"/>
        <end position="483"/>
    </location>
</feature>
<protein>
    <submittedName>
        <fullName evidence="7">Uncharacterized protein</fullName>
    </submittedName>
</protein>
<dbReference type="InterPro" id="IPR041122">
    <property type="entry name" value="RecJ_OB"/>
</dbReference>
<dbReference type="PANTHER" id="PTHR30255:SF2">
    <property type="entry name" value="SINGLE-STRANDED-DNA-SPECIFIC EXONUCLEASE RECJ"/>
    <property type="match status" value="1"/>
</dbReference>
<dbReference type="InterPro" id="IPR038763">
    <property type="entry name" value="DHH_sf"/>
</dbReference>